<comment type="caution">
    <text evidence="2">The sequence shown here is derived from an EMBL/GenBank/DDBJ whole genome shotgun (WGS) entry which is preliminary data.</text>
</comment>
<sequence length="99" mass="10448">MRMFVSLSLVAYALGATPALAADGMYRGIPATAPSNANFVTRSTMWHCDDGACTAAHDGQRDLVMCQLLARKVGRLESFAVDGAAMDADALTKCNGHAR</sequence>
<gene>
    <name evidence="2" type="ORF">KY084_09115</name>
</gene>
<dbReference type="InterPro" id="IPR058513">
    <property type="entry name" value="DUF8200"/>
</dbReference>
<evidence type="ECO:0000256" key="1">
    <source>
        <dbReference type="SAM" id="SignalP"/>
    </source>
</evidence>
<name>A0ABS6XLH8_9SPHN</name>
<dbReference type="Pfam" id="PF26624">
    <property type="entry name" value="DUF8200"/>
    <property type="match status" value="1"/>
</dbReference>
<reference evidence="2 3" key="1">
    <citation type="submission" date="2021-07" db="EMBL/GenBank/DDBJ databases">
        <title>Stakelama flava sp. nov., a novel endophytic bacterium isolated from branch of Kandelia candel.</title>
        <authorList>
            <person name="Tuo L."/>
        </authorList>
    </citation>
    <scope>NUCLEOTIDE SEQUENCE [LARGE SCALE GENOMIC DNA]</scope>
    <source>
        <strain evidence="2 3">CBK3Z-3</strain>
    </source>
</reference>
<dbReference type="Proteomes" id="UP001197214">
    <property type="component" value="Unassembled WGS sequence"/>
</dbReference>
<organism evidence="2 3">
    <name type="scientific">Stakelama flava</name>
    <dbReference type="NCBI Taxonomy" id="2860338"/>
    <lineage>
        <taxon>Bacteria</taxon>
        <taxon>Pseudomonadati</taxon>
        <taxon>Pseudomonadota</taxon>
        <taxon>Alphaproteobacteria</taxon>
        <taxon>Sphingomonadales</taxon>
        <taxon>Sphingomonadaceae</taxon>
        <taxon>Stakelama</taxon>
    </lineage>
</organism>
<evidence type="ECO:0000313" key="3">
    <source>
        <dbReference type="Proteomes" id="UP001197214"/>
    </source>
</evidence>
<accession>A0ABS6XLH8</accession>
<proteinExistence type="predicted"/>
<protein>
    <recommendedName>
        <fullName evidence="4">Secreted protein</fullName>
    </recommendedName>
</protein>
<dbReference type="InterPro" id="IPR058067">
    <property type="entry name" value="CC_3452-like"/>
</dbReference>
<dbReference type="RefSeq" id="WP_219238149.1">
    <property type="nucleotide sequence ID" value="NZ_JAHWZX010000007.1"/>
</dbReference>
<feature type="chain" id="PRO_5046189820" description="Secreted protein" evidence="1">
    <location>
        <begin position="22"/>
        <end position="99"/>
    </location>
</feature>
<keyword evidence="1" id="KW-0732">Signal</keyword>
<dbReference type="EMBL" id="JAHWZX010000007">
    <property type="protein sequence ID" value="MBW4331030.1"/>
    <property type="molecule type" value="Genomic_DNA"/>
</dbReference>
<dbReference type="NCBIfam" id="NF047636">
    <property type="entry name" value="CC_3452_fam"/>
    <property type="match status" value="1"/>
</dbReference>
<evidence type="ECO:0008006" key="4">
    <source>
        <dbReference type="Google" id="ProtNLM"/>
    </source>
</evidence>
<evidence type="ECO:0000313" key="2">
    <source>
        <dbReference type="EMBL" id="MBW4331030.1"/>
    </source>
</evidence>
<feature type="signal peptide" evidence="1">
    <location>
        <begin position="1"/>
        <end position="21"/>
    </location>
</feature>
<keyword evidence="3" id="KW-1185">Reference proteome</keyword>